<evidence type="ECO:0000313" key="2">
    <source>
        <dbReference type="Proteomes" id="UP001163603"/>
    </source>
</evidence>
<dbReference type="Proteomes" id="UP001163603">
    <property type="component" value="Chromosome 1"/>
</dbReference>
<evidence type="ECO:0000313" key="1">
    <source>
        <dbReference type="EMBL" id="KAJ0051925.1"/>
    </source>
</evidence>
<gene>
    <name evidence="1" type="ORF">Pint_00447</name>
</gene>
<reference evidence="2" key="1">
    <citation type="journal article" date="2023" name="G3 (Bethesda)">
        <title>Genome assembly and association tests identify interacting loci associated with vigor, precocity, and sex in interspecific pistachio rootstocks.</title>
        <authorList>
            <person name="Palmer W."/>
            <person name="Jacygrad E."/>
            <person name="Sagayaradj S."/>
            <person name="Cavanaugh K."/>
            <person name="Han R."/>
            <person name="Bertier L."/>
            <person name="Beede B."/>
            <person name="Kafkas S."/>
            <person name="Golino D."/>
            <person name="Preece J."/>
            <person name="Michelmore R."/>
        </authorList>
    </citation>
    <scope>NUCLEOTIDE SEQUENCE [LARGE SCALE GENOMIC DNA]</scope>
</reference>
<sequence length="1107" mass="123035">MSAKQTRKFPSITECRGSTYGSIAADLDGTLLVSRSSFPYFMLVAMEAGSLIRGLVLLLSLPIVIVAYLFISEAIGIQILIFISFAGLKIRDIELASRAVLPRFYAADVRQESYEVFDKCKRKVVVTANPTLMVEPFVKDFLGGDKVLGTEIEVNPKTKRATGFVKKPGVLVGKWKRLAILKEFGEEAPDLGIGDRESDHDFMAICKEGFMVHPRKSAKPVALDRLKSRIIFHDGRLVQRPTPLNALITYIWLPFGFILSIIRVYFNLPLPERIVRYTYEMLGIHLVIRGNPPPAPSSGSPGNLYVCNHRTALDPIIIAIALGRKVSCVTYSVSRLSRFLSPIPAIALTRDRAADAARISELLQKGDLVVCPEGTTCRENFLLRFSALFAEMSDRIVPVAMNCKQSMFYGTTVRGVKFWDPYFFFMNPRPTYEVTFLDRLPVEMTCKAGGKSSIEVANYVQKVLGDVLGFERTSLTRKDKYLLLGGNDGKVESMYNAKKLALSSVFKTCIKPMAIGSFISSRDFGSFIGSGKICEKDQTISHLRGERAGVAVARNVQGSMFYQKLRSQMANGLISGYTHCHLWKGHPLSIRCNEKFHRIYLRQRCSVRCECHLSSEHSLSSWLQPRAVDRIETGNWKSLQSKHAKVNRIRAFYKSEEYDKTEAKVDSLTSAEVQGEAVLLEGNVHETSSWLEQFPKRWVIVLLCFMAFLLCNMDRVNMSIAILPMSQEFNWNSATVGLIQSSFFWGYLLTQIVGGIWADKIGGKLVLGFGVVWWSIATVLTPIAAKIGLPFLLIMRAFMGIGEGVAMPAMNNILSKWIPVSERSRSLALVYSGMYLGSVTGLAISPILIHKFGWPSVFYSFGSLGSIWFALWLKKAYSSPKEDPELRAEEKKFILGGNVSKEPVSVIPWKLILSKAPVWALIISHFCHNWGTFILLTWMPTYYNQVLKFNLTESGLLCVLPWLTMAAFANLGGWIADTLVSKGLSITAVRKIMQSIGFLGPAFFLTQLSKVRTPAMAVLCMACSQGSDAFSQSGLYSNHQDIGPRYAGVLLGLSNTAGVLAGVFGTAATGYILQRGTWDDVFKVAVALYLIGTLVWNLFATGEKILD</sequence>
<organism evidence="1 2">
    <name type="scientific">Pistacia integerrima</name>
    <dbReference type="NCBI Taxonomy" id="434235"/>
    <lineage>
        <taxon>Eukaryota</taxon>
        <taxon>Viridiplantae</taxon>
        <taxon>Streptophyta</taxon>
        <taxon>Embryophyta</taxon>
        <taxon>Tracheophyta</taxon>
        <taxon>Spermatophyta</taxon>
        <taxon>Magnoliopsida</taxon>
        <taxon>eudicotyledons</taxon>
        <taxon>Gunneridae</taxon>
        <taxon>Pentapetalae</taxon>
        <taxon>rosids</taxon>
        <taxon>malvids</taxon>
        <taxon>Sapindales</taxon>
        <taxon>Anacardiaceae</taxon>
        <taxon>Pistacia</taxon>
    </lineage>
</organism>
<keyword evidence="2" id="KW-1185">Reference proteome</keyword>
<dbReference type="EMBL" id="CM047736">
    <property type="protein sequence ID" value="KAJ0051925.1"/>
    <property type="molecule type" value="Genomic_DNA"/>
</dbReference>
<comment type="caution">
    <text evidence="1">The sequence shown here is derived from an EMBL/GenBank/DDBJ whole genome shotgun (WGS) entry which is preliminary data.</text>
</comment>
<name>A0ACC0ZFG8_9ROSI</name>
<accession>A0ACC0ZFG8</accession>
<proteinExistence type="predicted"/>
<protein>
    <submittedName>
        <fullName evidence="1">Uncharacterized protein</fullName>
    </submittedName>
</protein>